<evidence type="ECO:0000313" key="8">
    <source>
        <dbReference type="Proteomes" id="UP000799437"/>
    </source>
</evidence>
<feature type="transmembrane region" description="Helical" evidence="5">
    <location>
        <begin position="128"/>
        <end position="148"/>
    </location>
</feature>
<dbReference type="AlphaFoldDB" id="A0A6A6VYS8"/>
<keyword evidence="3 5" id="KW-1133">Transmembrane helix</keyword>
<proteinExistence type="predicted"/>
<feature type="transmembrane region" description="Helical" evidence="5">
    <location>
        <begin position="252"/>
        <end position="271"/>
    </location>
</feature>
<organism evidence="7 8">
    <name type="scientific">Pseudovirgaria hyperparasitica</name>
    <dbReference type="NCBI Taxonomy" id="470096"/>
    <lineage>
        <taxon>Eukaryota</taxon>
        <taxon>Fungi</taxon>
        <taxon>Dikarya</taxon>
        <taxon>Ascomycota</taxon>
        <taxon>Pezizomycotina</taxon>
        <taxon>Dothideomycetes</taxon>
        <taxon>Dothideomycetes incertae sedis</taxon>
        <taxon>Acrospermales</taxon>
        <taxon>Acrospermaceae</taxon>
        <taxon>Pseudovirgaria</taxon>
    </lineage>
</organism>
<dbReference type="Pfam" id="PF07690">
    <property type="entry name" value="MFS_1"/>
    <property type="match status" value="1"/>
</dbReference>
<gene>
    <name evidence="7" type="ORF">EJ05DRAFT_101149</name>
</gene>
<evidence type="ECO:0000313" key="7">
    <source>
        <dbReference type="EMBL" id="KAF2755433.1"/>
    </source>
</evidence>
<dbReference type="FunFam" id="1.20.1250.20:FF:000286">
    <property type="entry name" value="MFS efflux transporter"/>
    <property type="match status" value="1"/>
</dbReference>
<dbReference type="GO" id="GO:0016020">
    <property type="term" value="C:membrane"/>
    <property type="evidence" value="ECO:0007669"/>
    <property type="project" value="UniProtKB-SubCell"/>
</dbReference>
<name>A0A6A6VYS8_9PEZI</name>
<feature type="transmembrane region" description="Helical" evidence="5">
    <location>
        <begin position="339"/>
        <end position="359"/>
    </location>
</feature>
<evidence type="ECO:0000256" key="5">
    <source>
        <dbReference type="SAM" id="Phobius"/>
    </source>
</evidence>
<feature type="transmembrane region" description="Helical" evidence="5">
    <location>
        <begin position="95"/>
        <end position="116"/>
    </location>
</feature>
<evidence type="ECO:0000259" key="6">
    <source>
        <dbReference type="PROSITE" id="PS50850"/>
    </source>
</evidence>
<accession>A0A6A6VYS8</accession>
<reference evidence="7" key="1">
    <citation type="journal article" date="2020" name="Stud. Mycol.">
        <title>101 Dothideomycetes genomes: a test case for predicting lifestyles and emergence of pathogens.</title>
        <authorList>
            <person name="Haridas S."/>
            <person name="Albert R."/>
            <person name="Binder M."/>
            <person name="Bloem J."/>
            <person name="Labutti K."/>
            <person name="Salamov A."/>
            <person name="Andreopoulos B."/>
            <person name="Baker S."/>
            <person name="Barry K."/>
            <person name="Bills G."/>
            <person name="Bluhm B."/>
            <person name="Cannon C."/>
            <person name="Castanera R."/>
            <person name="Culley D."/>
            <person name="Daum C."/>
            <person name="Ezra D."/>
            <person name="Gonzalez J."/>
            <person name="Henrissat B."/>
            <person name="Kuo A."/>
            <person name="Liang C."/>
            <person name="Lipzen A."/>
            <person name="Lutzoni F."/>
            <person name="Magnuson J."/>
            <person name="Mondo S."/>
            <person name="Nolan M."/>
            <person name="Ohm R."/>
            <person name="Pangilinan J."/>
            <person name="Park H.-J."/>
            <person name="Ramirez L."/>
            <person name="Alfaro M."/>
            <person name="Sun H."/>
            <person name="Tritt A."/>
            <person name="Yoshinaga Y."/>
            <person name="Zwiers L.-H."/>
            <person name="Turgeon B."/>
            <person name="Goodwin S."/>
            <person name="Spatafora J."/>
            <person name="Crous P."/>
            <person name="Grigoriev I."/>
        </authorList>
    </citation>
    <scope>NUCLEOTIDE SEQUENCE</scope>
    <source>
        <strain evidence="7">CBS 121739</strain>
    </source>
</reference>
<dbReference type="RefSeq" id="XP_033597884.1">
    <property type="nucleotide sequence ID" value="XM_033738937.1"/>
</dbReference>
<dbReference type="InterPro" id="IPR011701">
    <property type="entry name" value="MFS"/>
</dbReference>
<protein>
    <submittedName>
        <fullName evidence="7">MFS efflux transporter</fullName>
    </submittedName>
</protein>
<dbReference type="OrthoDB" id="413079at2759"/>
<feature type="transmembrane region" description="Helical" evidence="5">
    <location>
        <begin position="185"/>
        <end position="210"/>
    </location>
</feature>
<keyword evidence="8" id="KW-1185">Reference proteome</keyword>
<feature type="domain" description="Major facilitator superfamily (MFS) profile" evidence="6">
    <location>
        <begin position="1"/>
        <end position="367"/>
    </location>
</feature>
<dbReference type="InterPro" id="IPR036259">
    <property type="entry name" value="MFS_trans_sf"/>
</dbReference>
<evidence type="ECO:0000256" key="1">
    <source>
        <dbReference type="ARBA" id="ARBA00004141"/>
    </source>
</evidence>
<comment type="subcellular location">
    <subcellularLocation>
        <location evidence="1">Membrane</location>
        <topology evidence="1">Multi-pass membrane protein</topology>
    </subcellularLocation>
</comment>
<dbReference type="GO" id="GO:0022857">
    <property type="term" value="F:transmembrane transporter activity"/>
    <property type="evidence" value="ECO:0007669"/>
    <property type="project" value="InterPro"/>
</dbReference>
<evidence type="ECO:0000256" key="2">
    <source>
        <dbReference type="ARBA" id="ARBA00022692"/>
    </source>
</evidence>
<dbReference type="Proteomes" id="UP000799437">
    <property type="component" value="Unassembled WGS sequence"/>
</dbReference>
<feature type="transmembrane region" description="Helical" evidence="5">
    <location>
        <begin position="6"/>
        <end position="30"/>
    </location>
</feature>
<dbReference type="PANTHER" id="PTHR23514:SF6">
    <property type="entry name" value="MAJOR FACILITATOR SUPERFAMILY (MFS) PROFILE DOMAIN-CONTAINING PROTEIN"/>
    <property type="match status" value="1"/>
</dbReference>
<dbReference type="Gene3D" id="1.20.1250.20">
    <property type="entry name" value="MFS general substrate transporter like domains"/>
    <property type="match status" value="2"/>
</dbReference>
<feature type="transmembrane region" description="Helical" evidence="5">
    <location>
        <begin position="222"/>
        <end position="240"/>
    </location>
</feature>
<sequence length="367" mass="39073">MEKSYDIGYAIVSLIFVTNAAGFIAAAFFIDALHQRLGRAKTLMLSELMIIAGYILIGVRPPFAVVVASYFLLGAGAAINLALNNVFCANLANSTVILGASHGSYGLGGTIAPIAATALVSKDIVWSRFYLIIVAVRVLILPFAGWAFGNYEKEAPSTLLERSAYGATTRESKVAMLKRALRNRVTILGALFIFAYQGAEVSISGWVISFLISYRGGDPGKVGYVTAGFWAGITIGRFVLTHLTSHIGDKVSVYGLVAGTTALQILVWLVPNVISNAVFVSLLRLLLGPVYPCAQSIFSHSLPRSIQMSSIGLISSAGSSGGAVAPFMTGLLAQAKGTWVLHPICVSLFGCMVVCWWCLPRVEKRAV</sequence>
<dbReference type="GeneID" id="54479991"/>
<evidence type="ECO:0000256" key="4">
    <source>
        <dbReference type="ARBA" id="ARBA00023136"/>
    </source>
</evidence>
<feature type="transmembrane region" description="Helical" evidence="5">
    <location>
        <begin position="63"/>
        <end position="83"/>
    </location>
</feature>
<dbReference type="PROSITE" id="PS50850">
    <property type="entry name" value="MFS"/>
    <property type="match status" value="1"/>
</dbReference>
<dbReference type="EMBL" id="ML996577">
    <property type="protein sequence ID" value="KAF2755433.1"/>
    <property type="molecule type" value="Genomic_DNA"/>
</dbReference>
<dbReference type="InterPro" id="IPR020846">
    <property type="entry name" value="MFS_dom"/>
</dbReference>
<dbReference type="InterPro" id="IPR051788">
    <property type="entry name" value="MFS_Transporter"/>
</dbReference>
<keyword evidence="2 5" id="KW-0812">Transmembrane</keyword>
<dbReference type="SUPFAM" id="SSF103473">
    <property type="entry name" value="MFS general substrate transporter"/>
    <property type="match status" value="1"/>
</dbReference>
<dbReference type="PANTHER" id="PTHR23514">
    <property type="entry name" value="BYPASS OF STOP CODON PROTEIN 6"/>
    <property type="match status" value="1"/>
</dbReference>
<evidence type="ECO:0000256" key="3">
    <source>
        <dbReference type="ARBA" id="ARBA00022989"/>
    </source>
</evidence>
<keyword evidence="4 5" id="KW-0472">Membrane</keyword>